<feature type="region of interest" description="Disordered" evidence="2">
    <location>
        <begin position="395"/>
        <end position="467"/>
    </location>
</feature>
<accession>A0A2R6Q4J0</accession>
<evidence type="ECO:0000256" key="2">
    <source>
        <dbReference type="SAM" id="MobiDB-lite"/>
    </source>
</evidence>
<feature type="region of interest" description="Disordered" evidence="2">
    <location>
        <begin position="237"/>
        <end position="289"/>
    </location>
</feature>
<feature type="domain" description="Rho termination factor-like N-terminal" evidence="3">
    <location>
        <begin position="527"/>
        <end position="560"/>
    </location>
</feature>
<evidence type="ECO:0000313" key="5">
    <source>
        <dbReference type="Proteomes" id="UP000241394"/>
    </source>
</evidence>
<reference evidence="5" key="2">
    <citation type="journal article" date="2018" name="BMC Genomics">
        <title>A manually annotated Actinidia chinensis var. chinensis (kiwifruit) genome highlights the challenges associated with draft genomes and gene prediction in plants.</title>
        <authorList>
            <person name="Pilkington S.M."/>
            <person name="Crowhurst R."/>
            <person name="Hilario E."/>
            <person name="Nardozza S."/>
            <person name="Fraser L."/>
            <person name="Peng Y."/>
            <person name="Gunaseelan K."/>
            <person name="Simpson R."/>
            <person name="Tahir J."/>
            <person name="Deroles S.C."/>
            <person name="Templeton K."/>
            <person name="Luo Z."/>
            <person name="Davy M."/>
            <person name="Cheng C."/>
            <person name="McNeilage M."/>
            <person name="Scaglione D."/>
            <person name="Liu Y."/>
            <person name="Zhang Q."/>
            <person name="Datson P."/>
            <person name="De Silva N."/>
            <person name="Gardiner S.E."/>
            <person name="Bassett H."/>
            <person name="Chagne D."/>
            <person name="McCallum J."/>
            <person name="Dzierzon H."/>
            <person name="Deng C."/>
            <person name="Wang Y.Y."/>
            <person name="Barron L."/>
            <person name="Manako K."/>
            <person name="Bowen J."/>
            <person name="Foster T.M."/>
            <person name="Erridge Z.A."/>
            <person name="Tiffin H."/>
            <person name="Waite C.N."/>
            <person name="Davies K.M."/>
            <person name="Grierson E.P."/>
            <person name="Laing W.A."/>
            <person name="Kirk R."/>
            <person name="Chen X."/>
            <person name="Wood M."/>
            <person name="Montefiori M."/>
            <person name="Brummell D.A."/>
            <person name="Schwinn K.E."/>
            <person name="Catanach A."/>
            <person name="Fullerton C."/>
            <person name="Li D."/>
            <person name="Meiyalaghan S."/>
            <person name="Nieuwenhuizen N."/>
            <person name="Read N."/>
            <person name="Prakash R."/>
            <person name="Hunter D."/>
            <person name="Zhang H."/>
            <person name="McKenzie M."/>
            <person name="Knabel M."/>
            <person name="Harris A."/>
            <person name="Allan A.C."/>
            <person name="Gleave A."/>
            <person name="Chen A."/>
            <person name="Janssen B.J."/>
            <person name="Plunkett B."/>
            <person name="Ampomah-Dwamena C."/>
            <person name="Voogd C."/>
            <person name="Leif D."/>
            <person name="Lafferty D."/>
            <person name="Souleyre E.J.F."/>
            <person name="Varkonyi-Gasic E."/>
            <person name="Gambi F."/>
            <person name="Hanley J."/>
            <person name="Yao J.L."/>
            <person name="Cheung J."/>
            <person name="David K.M."/>
            <person name="Warren B."/>
            <person name="Marsh K."/>
            <person name="Snowden K.C."/>
            <person name="Lin-Wang K."/>
            <person name="Brian L."/>
            <person name="Martinez-Sanchez M."/>
            <person name="Wang M."/>
            <person name="Ileperuma N."/>
            <person name="Macnee N."/>
            <person name="Campin R."/>
            <person name="McAtee P."/>
            <person name="Drummond R.S.M."/>
            <person name="Espley R.V."/>
            <person name="Ireland H.S."/>
            <person name="Wu R."/>
            <person name="Atkinson R.G."/>
            <person name="Karunairetnam S."/>
            <person name="Bulley S."/>
            <person name="Chunkath S."/>
            <person name="Hanley Z."/>
            <person name="Storey R."/>
            <person name="Thrimawithana A.H."/>
            <person name="Thomson S."/>
            <person name="David C."/>
            <person name="Testolin R."/>
            <person name="Huang H."/>
            <person name="Hellens R.P."/>
            <person name="Schaffer R.J."/>
        </authorList>
    </citation>
    <scope>NUCLEOTIDE SEQUENCE [LARGE SCALE GENOMIC DNA]</scope>
    <source>
        <strain evidence="5">cv. Red5</strain>
    </source>
</reference>
<gene>
    <name evidence="4" type="ORF">CEY00_Acc23136</name>
</gene>
<dbReference type="AlphaFoldDB" id="A0A2R6Q4J0"/>
<dbReference type="InterPro" id="IPR011112">
    <property type="entry name" value="Rho-like_N"/>
</dbReference>
<sequence length="570" mass="63716">MDWAVWDQTLDQVPQESSLMGNEGQYDFYFGCGHDMIQENALNEKSCIQVLRVLITKANTEILELEEDLITLQSQLAWTDETWSDICSAALREKIDCLDILIRSLKNTNVQDEHDFGVCLLLPREPAETMHEILKALPGNYFHQKDEQPVNGDIPVKDPSVKTEENDIAEKGKGENIIVEDSISDALVQAINDSNENKKLGKFDMISNGNDGLKKHSYASKDRSLVFNSSLRIARKRRNFPRRIKPDNTSSLDASKYAIGTKRKNKFSMKASKVSGREENKQNSTDQSIILESYLQRGGRESTIPEPVESADDIVEFRSSASQDVNEESDVNPPKLSDDPDYDPTNDIDPPLLSFKIGKQRAKAPRRMKDPETGLTEAEQNAADSLLQLLLHKKGHKTMQQQKGKQIQEAKTDDESNSNLPLKPQKPRSKRQRQHKPKSPSELRAAEQGVVASGSRKKRKFQSSAGLDESLQMSLAKLCTDKAETTSVEDHCAAKCSFTGDPQTDPPDLPPPPSNSMLPRSALSGLDLECLSLVDLRTIAKEYHMRGYSMLKKAELIEELGLKLAIHGCT</sequence>
<dbReference type="Pfam" id="PF07498">
    <property type="entry name" value="Rho_N"/>
    <property type="match status" value="1"/>
</dbReference>
<proteinExistence type="predicted"/>
<evidence type="ECO:0000259" key="3">
    <source>
        <dbReference type="Pfam" id="PF07498"/>
    </source>
</evidence>
<dbReference type="Gramene" id="PSS01780">
    <property type="protein sequence ID" value="PSS01780"/>
    <property type="gene ID" value="CEY00_Acc23136"/>
</dbReference>
<dbReference type="Proteomes" id="UP000241394">
    <property type="component" value="Chromosome LG20"/>
</dbReference>
<organism evidence="4 5">
    <name type="scientific">Actinidia chinensis var. chinensis</name>
    <name type="common">Chinese soft-hair kiwi</name>
    <dbReference type="NCBI Taxonomy" id="1590841"/>
    <lineage>
        <taxon>Eukaryota</taxon>
        <taxon>Viridiplantae</taxon>
        <taxon>Streptophyta</taxon>
        <taxon>Embryophyta</taxon>
        <taxon>Tracheophyta</taxon>
        <taxon>Spermatophyta</taxon>
        <taxon>Magnoliopsida</taxon>
        <taxon>eudicotyledons</taxon>
        <taxon>Gunneridae</taxon>
        <taxon>Pentapetalae</taxon>
        <taxon>asterids</taxon>
        <taxon>Ericales</taxon>
        <taxon>Actinidiaceae</taxon>
        <taxon>Actinidia</taxon>
    </lineage>
</organism>
<name>A0A2R6Q4J0_ACTCC</name>
<dbReference type="EMBL" id="NKQK01000020">
    <property type="protein sequence ID" value="PSS01780.1"/>
    <property type="molecule type" value="Genomic_DNA"/>
</dbReference>
<feature type="coiled-coil region" evidence="1">
    <location>
        <begin position="48"/>
        <end position="75"/>
    </location>
</feature>
<dbReference type="InParanoid" id="A0A2R6Q4J0"/>
<dbReference type="OrthoDB" id="1065581at2759"/>
<feature type="compositionally biased region" description="Basic residues" evidence="2">
    <location>
        <begin position="425"/>
        <end position="438"/>
    </location>
</feature>
<protein>
    <submittedName>
        <fullName evidence="4">Cylicin-1 like</fullName>
    </submittedName>
</protein>
<keyword evidence="5" id="KW-1185">Reference proteome</keyword>
<dbReference type="GO" id="GO:0006353">
    <property type="term" value="P:DNA-templated transcription termination"/>
    <property type="evidence" value="ECO:0007669"/>
    <property type="project" value="InterPro"/>
</dbReference>
<reference evidence="4 5" key="1">
    <citation type="submission" date="2017-07" db="EMBL/GenBank/DDBJ databases">
        <title>An improved, manually edited Actinidia chinensis var. chinensis (kiwifruit) genome highlights the challenges associated with draft genomes and gene prediction in plants.</title>
        <authorList>
            <person name="Pilkington S."/>
            <person name="Crowhurst R."/>
            <person name="Hilario E."/>
            <person name="Nardozza S."/>
            <person name="Fraser L."/>
            <person name="Peng Y."/>
            <person name="Gunaseelan K."/>
            <person name="Simpson R."/>
            <person name="Tahir J."/>
            <person name="Deroles S."/>
            <person name="Templeton K."/>
            <person name="Luo Z."/>
            <person name="Davy M."/>
            <person name="Cheng C."/>
            <person name="Mcneilage M."/>
            <person name="Scaglione D."/>
            <person name="Liu Y."/>
            <person name="Zhang Q."/>
            <person name="Datson P."/>
            <person name="De Silva N."/>
            <person name="Gardiner S."/>
            <person name="Bassett H."/>
            <person name="Chagne D."/>
            <person name="Mccallum J."/>
            <person name="Dzierzon H."/>
            <person name="Deng C."/>
            <person name="Wang Y.-Y."/>
            <person name="Barron N."/>
            <person name="Manako K."/>
            <person name="Bowen J."/>
            <person name="Foster T."/>
            <person name="Erridge Z."/>
            <person name="Tiffin H."/>
            <person name="Waite C."/>
            <person name="Davies K."/>
            <person name="Grierson E."/>
            <person name="Laing W."/>
            <person name="Kirk R."/>
            <person name="Chen X."/>
            <person name="Wood M."/>
            <person name="Montefiori M."/>
            <person name="Brummell D."/>
            <person name="Schwinn K."/>
            <person name="Catanach A."/>
            <person name="Fullerton C."/>
            <person name="Li D."/>
            <person name="Meiyalaghan S."/>
            <person name="Nieuwenhuizen N."/>
            <person name="Read N."/>
            <person name="Prakash R."/>
            <person name="Hunter D."/>
            <person name="Zhang H."/>
            <person name="Mckenzie M."/>
            <person name="Knabel M."/>
            <person name="Harris A."/>
            <person name="Allan A."/>
            <person name="Chen A."/>
            <person name="Janssen B."/>
            <person name="Plunkett B."/>
            <person name="Dwamena C."/>
            <person name="Voogd C."/>
            <person name="Leif D."/>
            <person name="Lafferty D."/>
            <person name="Souleyre E."/>
            <person name="Varkonyi-Gasic E."/>
            <person name="Gambi F."/>
            <person name="Hanley J."/>
            <person name="Yao J.-L."/>
            <person name="Cheung J."/>
            <person name="David K."/>
            <person name="Warren B."/>
            <person name="Marsh K."/>
            <person name="Snowden K."/>
            <person name="Lin-Wang K."/>
            <person name="Brian L."/>
            <person name="Martinez-Sanchez M."/>
            <person name="Wang M."/>
            <person name="Ileperuma N."/>
            <person name="Macnee N."/>
            <person name="Campin R."/>
            <person name="Mcatee P."/>
            <person name="Drummond R."/>
            <person name="Espley R."/>
            <person name="Ireland H."/>
            <person name="Wu R."/>
            <person name="Atkinson R."/>
            <person name="Karunairetnam S."/>
            <person name="Bulley S."/>
            <person name="Chunkath S."/>
            <person name="Hanley Z."/>
            <person name="Storey R."/>
            <person name="Thrimawithana A."/>
            <person name="Thomson S."/>
            <person name="David C."/>
            <person name="Testolin R."/>
        </authorList>
    </citation>
    <scope>NUCLEOTIDE SEQUENCE [LARGE SCALE GENOMIC DNA]</scope>
    <source>
        <strain evidence="5">cv. Red5</strain>
        <tissue evidence="4">Young leaf</tissue>
    </source>
</reference>
<evidence type="ECO:0000313" key="4">
    <source>
        <dbReference type="EMBL" id="PSS01780.1"/>
    </source>
</evidence>
<comment type="caution">
    <text evidence="4">The sequence shown here is derived from an EMBL/GenBank/DDBJ whole genome shotgun (WGS) entry which is preliminary data.</text>
</comment>
<evidence type="ECO:0000256" key="1">
    <source>
        <dbReference type="SAM" id="Coils"/>
    </source>
</evidence>
<keyword evidence="1" id="KW-0175">Coiled coil</keyword>
<feature type="region of interest" description="Disordered" evidence="2">
    <location>
        <begin position="319"/>
        <end position="376"/>
    </location>
</feature>